<dbReference type="Proteomes" id="UP000352088">
    <property type="component" value="Unassembled WGS sequence"/>
</dbReference>
<accession>A0A3Z9F5K1</accession>
<comment type="caution">
    <text evidence="3">The sequence shown here is derived from an EMBL/GenBank/DDBJ whole genome shotgun (WGS) entry which is preliminary data.</text>
</comment>
<protein>
    <submittedName>
        <fullName evidence="3">Uncharacterized protein</fullName>
    </submittedName>
</protein>
<feature type="transmembrane region" description="Helical" evidence="1">
    <location>
        <begin position="46"/>
        <end position="67"/>
    </location>
</feature>
<dbReference type="Proteomes" id="UP000557830">
    <property type="component" value="Unassembled WGS sequence"/>
</dbReference>
<gene>
    <name evidence="2" type="ORF">BU953_02765</name>
    <name evidence="3" type="ORF">DSX26_06140</name>
</gene>
<feature type="transmembrane region" description="Helical" evidence="1">
    <location>
        <begin position="7"/>
        <end position="40"/>
    </location>
</feature>
<keyword evidence="1" id="KW-0812">Transmembrane</keyword>
<name>A0A3Z9F5K1_CAMCO</name>
<reference evidence="3 4" key="1">
    <citation type="submission" date="2018-07" db="EMBL/GenBank/DDBJ databases">
        <authorList>
            <consortium name="NARMS: The National Antimicrobial Resistance Monitoring System"/>
        </authorList>
    </citation>
    <scope>NUCLEOTIDE SEQUENCE [LARGE SCALE GENOMIC DNA]</scope>
    <source>
        <strain evidence="3 4">CVM N17C548</strain>
        <strain evidence="2 5">FSIS1609200</strain>
    </source>
</reference>
<evidence type="ECO:0000313" key="5">
    <source>
        <dbReference type="Proteomes" id="UP000557830"/>
    </source>
</evidence>
<keyword evidence="1" id="KW-0472">Membrane</keyword>
<evidence type="ECO:0000313" key="4">
    <source>
        <dbReference type="Proteomes" id="UP000352088"/>
    </source>
</evidence>
<dbReference type="AlphaFoldDB" id="A0A3Z9F5K1"/>
<dbReference type="EMBL" id="AACQHW010000006">
    <property type="protein sequence ID" value="EAL6851046.1"/>
    <property type="molecule type" value="Genomic_DNA"/>
</dbReference>
<organism evidence="3 4">
    <name type="scientific">Campylobacter coli</name>
    <dbReference type="NCBI Taxonomy" id="195"/>
    <lineage>
        <taxon>Bacteria</taxon>
        <taxon>Pseudomonadati</taxon>
        <taxon>Campylobacterota</taxon>
        <taxon>Epsilonproteobacteria</taxon>
        <taxon>Campylobacterales</taxon>
        <taxon>Campylobacteraceae</taxon>
        <taxon>Campylobacter</taxon>
    </lineage>
</organism>
<evidence type="ECO:0000313" key="2">
    <source>
        <dbReference type="EMBL" id="EAJ1076551.1"/>
    </source>
</evidence>
<evidence type="ECO:0000313" key="3">
    <source>
        <dbReference type="EMBL" id="EAL6851046.1"/>
    </source>
</evidence>
<dbReference type="EMBL" id="AABUYW010000004">
    <property type="protein sequence ID" value="EAJ1076551.1"/>
    <property type="molecule type" value="Genomic_DNA"/>
</dbReference>
<keyword evidence="1" id="KW-1133">Transmembrane helix</keyword>
<sequence>MIIVGILGLIISTTVLLTCGVFWVLFGIVFWGVILAFMLLDLNGSYGMVALYILFIVLNLVLIYKIIRRKK</sequence>
<evidence type="ECO:0000256" key="1">
    <source>
        <dbReference type="SAM" id="Phobius"/>
    </source>
</evidence>
<proteinExistence type="predicted"/>
<dbReference type="RefSeq" id="WP_002806907.1">
    <property type="nucleotide sequence ID" value="NZ_BDRY01000015.1"/>
</dbReference>